<feature type="region of interest" description="Disordered" evidence="1">
    <location>
        <begin position="43"/>
        <end position="101"/>
    </location>
</feature>
<evidence type="ECO:0000313" key="4">
    <source>
        <dbReference type="Proteomes" id="UP000229730"/>
    </source>
</evidence>
<sequence>MIRKEFKYRALCITAAVTFLSPGVLWAAQEEQRDLQQPVTETLGETTTPHTPAQHKPRSILFPSGEPGPYLPAETTDLSKTPVEQGDSNQDAGQGNSPDEPIIETMELNAVEPAAMGLIGPVEGGFTVNLWQGSERKWIEKWLGQWHVPTKSPVLAQLTERLLLSAAAVPGNTVVQALERGVAQEDMSLGQTGGTAFPAAEKPQDNQKFLALRIEKISETGQLENLVSFLNMLPPESYAGSHKISDLMLMSGNVATACSIARQHMEEMPVDPYWLKLLAYCQAMEGRGDSAGLTIELLMEQGNTDFVFFDLINKLSFKQDEEGIAQDRSLSSGLSQLDPLTYSLLSVLEQPIDTKLFAEASPVVLYALASNVNVPKEERFLAAAESYRRGTYPVDKLTAHYNSLRFSAEEYENAISIARGDDSALGDALLYQAAAKQINDQSKAEMLREIWNRAVQRQDMARVARLNVRTVNSLAPSDTLLQHAHHISRGLLLAGNDAKAQAWFDFVRTEAYNGNSDATRALMDVWPMLILSGEKDGIPWSREILDLWWNGQMVLSPDQRAEKAGLFYSIAEALGFNVPEELWQELTGPLTMQAKPLPVALWRSLIAAAAEKRTGEVVLLGLMAAGENDPWHLDPTGVSALIRALRSVGLEKEARQLGLEIMANNGF</sequence>
<dbReference type="AlphaFoldDB" id="A0A2G4YPM7"/>
<reference evidence="3 4" key="1">
    <citation type="submission" date="2017-10" db="EMBL/GenBank/DDBJ databases">
        <title>Frigbacter circumglobatus gen. nov. sp. nov., isolated from sediment cultured in situ.</title>
        <authorList>
            <person name="Zhao Z."/>
        </authorList>
    </citation>
    <scope>NUCLEOTIDE SEQUENCE [LARGE SCALE GENOMIC DNA]</scope>
    <source>
        <strain evidence="3 4">ZYL</strain>
    </source>
</reference>
<dbReference type="EMBL" id="PDEM01000025">
    <property type="protein sequence ID" value="PHZ84258.1"/>
    <property type="molecule type" value="Genomic_DNA"/>
</dbReference>
<feature type="compositionally biased region" description="Low complexity" evidence="1">
    <location>
        <begin position="43"/>
        <end position="52"/>
    </location>
</feature>
<feature type="signal peptide" evidence="2">
    <location>
        <begin position="1"/>
        <end position="27"/>
    </location>
</feature>
<organism evidence="3 4">
    <name type="scientific">Paremcibacter congregatus</name>
    <dbReference type="NCBI Taxonomy" id="2043170"/>
    <lineage>
        <taxon>Bacteria</taxon>
        <taxon>Pseudomonadati</taxon>
        <taxon>Pseudomonadota</taxon>
        <taxon>Alphaproteobacteria</taxon>
        <taxon>Emcibacterales</taxon>
        <taxon>Emcibacteraceae</taxon>
        <taxon>Paremcibacter</taxon>
    </lineage>
</organism>
<dbReference type="RefSeq" id="WP_099474229.1">
    <property type="nucleotide sequence ID" value="NZ_CP041025.1"/>
</dbReference>
<feature type="chain" id="PRO_5013855138" evidence="2">
    <location>
        <begin position="28"/>
        <end position="667"/>
    </location>
</feature>
<name>A0A2G4YPM7_9PROT</name>
<evidence type="ECO:0000256" key="1">
    <source>
        <dbReference type="SAM" id="MobiDB-lite"/>
    </source>
</evidence>
<keyword evidence="4" id="KW-1185">Reference proteome</keyword>
<proteinExistence type="predicted"/>
<dbReference type="Proteomes" id="UP000229730">
    <property type="component" value="Unassembled WGS sequence"/>
</dbReference>
<gene>
    <name evidence="3" type="ORF">CRD36_13800</name>
</gene>
<dbReference type="InParanoid" id="A0A2G4YPM7"/>
<keyword evidence="2" id="KW-0732">Signal</keyword>
<feature type="compositionally biased region" description="Polar residues" evidence="1">
    <location>
        <begin position="86"/>
        <end position="97"/>
    </location>
</feature>
<comment type="caution">
    <text evidence="3">The sequence shown here is derived from an EMBL/GenBank/DDBJ whole genome shotgun (WGS) entry which is preliminary data.</text>
</comment>
<protein>
    <submittedName>
        <fullName evidence="3">Uncharacterized protein</fullName>
    </submittedName>
</protein>
<evidence type="ECO:0000256" key="2">
    <source>
        <dbReference type="SAM" id="SignalP"/>
    </source>
</evidence>
<dbReference type="OrthoDB" id="8477642at2"/>
<evidence type="ECO:0000313" key="3">
    <source>
        <dbReference type="EMBL" id="PHZ84258.1"/>
    </source>
</evidence>
<accession>A0A2G4YPM7</accession>